<dbReference type="OrthoDB" id="5348404at2759"/>
<feature type="region of interest" description="Disordered" evidence="1">
    <location>
        <begin position="464"/>
        <end position="497"/>
    </location>
</feature>
<feature type="compositionally biased region" description="Basic and acidic residues" evidence="1">
    <location>
        <begin position="163"/>
        <end position="184"/>
    </location>
</feature>
<evidence type="ECO:0000313" key="3">
    <source>
        <dbReference type="EMBL" id="KAF1940465.1"/>
    </source>
</evidence>
<feature type="region of interest" description="Disordered" evidence="1">
    <location>
        <begin position="119"/>
        <end position="290"/>
    </location>
</feature>
<keyword evidence="4" id="KW-1185">Reference proteome</keyword>
<feature type="region of interest" description="Disordered" evidence="1">
    <location>
        <begin position="582"/>
        <end position="614"/>
    </location>
</feature>
<feature type="compositionally biased region" description="Gly residues" evidence="1">
    <location>
        <begin position="592"/>
        <end position="614"/>
    </location>
</feature>
<feature type="compositionally biased region" description="Low complexity" evidence="1">
    <location>
        <begin position="464"/>
        <end position="494"/>
    </location>
</feature>
<dbReference type="InterPro" id="IPR003034">
    <property type="entry name" value="SAP_dom"/>
</dbReference>
<protein>
    <submittedName>
        <fullName evidence="3">SAP domain-containing protein</fullName>
    </submittedName>
</protein>
<dbReference type="InterPro" id="IPR036361">
    <property type="entry name" value="SAP_dom_sf"/>
</dbReference>
<feature type="compositionally biased region" description="Basic and acidic residues" evidence="1">
    <location>
        <begin position="130"/>
        <end position="145"/>
    </location>
</feature>
<proteinExistence type="predicted"/>
<gene>
    <name evidence="3" type="ORF">EJ02DRAFT_228542</name>
</gene>
<evidence type="ECO:0000256" key="1">
    <source>
        <dbReference type="SAM" id="MobiDB-lite"/>
    </source>
</evidence>
<feature type="domain" description="SAP" evidence="2">
    <location>
        <begin position="4"/>
        <end position="40"/>
    </location>
</feature>
<evidence type="ECO:0000259" key="2">
    <source>
        <dbReference type="Pfam" id="PF02037"/>
    </source>
</evidence>
<name>A0A6A5SIJ5_9PLEO</name>
<accession>A0A6A5SIJ5</accession>
<dbReference type="EMBL" id="ML976062">
    <property type="protein sequence ID" value="KAF1940465.1"/>
    <property type="molecule type" value="Genomic_DNA"/>
</dbReference>
<dbReference type="Pfam" id="PF02037">
    <property type="entry name" value="SAP"/>
    <property type="match status" value="1"/>
</dbReference>
<reference evidence="3" key="1">
    <citation type="journal article" date="2020" name="Stud. Mycol.">
        <title>101 Dothideomycetes genomes: a test case for predicting lifestyles and emergence of pathogens.</title>
        <authorList>
            <person name="Haridas S."/>
            <person name="Albert R."/>
            <person name="Binder M."/>
            <person name="Bloem J."/>
            <person name="Labutti K."/>
            <person name="Salamov A."/>
            <person name="Andreopoulos B."/>
            <person name="Baker S."/>
            <person name="Barry K."/>
            <person name="Bills G."/>
            <person name="Bluhm B."/>
            <person name="Cannon C."/>
            <person name="Castanera R."/>
            <person name="Culley D."/>
            <person name="Daum C."/>
            <person name="Ezra D."/>
            <person name="Gonzalez J."/>
            <person name="Henrissat B."/>
            <person name="Kuo A."/>
            <person name="Liang C."/>
            <person name="Lipzen A."/>
            <person name="Lutzoni F."/>
            <person name="Magnuson J."/>
            <person name="Mondo S."/>
            <person name="Nolan M."/>
            <person name="Ohm R."/>
            <person name="Pangilinan J."/>
            <person name="Park H.-J."/>
            <person name="Ramirez L."/>
            <person name="Alfaro M."/>
            <person name="Sun H."/>
            <person name="Tritt A."/>
            <person name="Yoshinaga Y."/>
            <person name="Zwiers L.-H."/>
            <person name="Turgeon B."/>
            <person name="Goodwin S."/>
            <person name="Spatafora J."/>
            <person name="Crous P."/>
            <person name="Grigoriev I."/>
        </authorList>
    </citation>
    <scope>NUCLEOTIDE SEQUENCE</scope>
    <source>
        <strain evidence="3">CBS 161.51</strain>
    </source>
</reference>
<evidence type="ECO:0000313" key="4">
    <source>
        <dbReference type="Proteomes" id="UP000800038"/>
    </source>
</evidence>
<dbReference type="CDD" id="cd12432">
    <property type="entry name" value="RRM_ACINU"/>
    <property type="match status" value="1"/>
</dbReference>
<dbReference type="InterPro" id="IPR034257">
    <property type="entry name" value="Acinus_RRM"/>
</dbReference>
<sequence>MAEYSKQTVAQLRQLLKDRSIPSTGLTRKVQIIEKLEEADAVEQVVQAGEPEAQAPSDIKPAPLPIPATSEPLPETISHIDSEISPPAQIKAIERPAEDATIENEAGAIQAAGVFNAPPADAEDVVGPRVTEHTDAEVEGDKNEEVAENELPDAPGPAAEALRFAKQDSDLSENLKDSKMDEKTASPVPNEQQSVEKPELLTVHEPATAETSRLNTEELEADSRKRKRRSGTPEMPTQDIRAKKHRPSQEPAPEIHLKEDDDVVMEQRMPDDGESPIVDPDTKRERKENTTRYKDLVKSGADETPMEALTDDRPTVPALHPVTPALYIRNFMRPLRPELLRAHLVSLATPPSSSPDPTIVKAVFLDAMKTHALVLFSTKTAASRARASLHGSIWPPEGNRKELWVDFIPEENVEDWIREEEDAVTAEKEKRTNGRSMAPKRFEVVYPESSDGSIIAVFQEVGSNAPANAPRGPRASIDTRRPSTQQPTTPSIPIAPSKDARHDIEASFKTLDELFRSTEAKPQLFYLPVSDDISDLRLKELDTETSRDWAPGETRKGRGMKMEQMYKYSFDDEDRIVEVGEDRGPWSEGYRGARGGGGFRGRGRGGGGYRGRGG</sequence>
<organism evidence="3 4">
    <name type="scientific">Clathrospora elynae</name>
    <dbReference type="NCBI Taxonomy" id="706981"/>
    <lineage>
        <taxon>Eukaryota</taxon>
        <taxon>Fungi</taxon>
        <taxon>Dikarya</taxon>
        <taxon>Ascomycota</taxon>
        <taxon>Pezizomycotina</taxon>
        <taxon>Dothideomycetes</taxon>
        <taxon>Pleosporomycetidae</taxon>
        <taxon>Pleosporales</taxon>
        <taxon>Diademaceae</taxon>
        <taxon>Clathrospora</taxon>
    </lineage>
</organism>
<feature type="region of interest" description="Disordered" evidence="1">
    <location>
        <begin position="44"/>
        <end position="87"/>
    </location>
</feature>
<dbReference type="AlphaFoldDB" id="A0A6A5SIJ5"/>
<dbReference type="PANTHER" id="PTHR47031">
    <property type="entry name" value="SAP DNA-BINDING DOMAIN-CONTAINING PROTEIN"/>
    <property type="match status" value="1"/>
</dbReference>
<dbReference type="Gene3D" id="1.10.720.30">
    <property type="entry name" value="SAP domain"/>
    <property type="match status" value="1"/>
</dbReference>
<feature type="compositionally biased region" description="Basic and acidic residues" evidence="1">
    <location>
        <begin position="280"/>
        <end position="290"/>
    </location>
</feature>
<dbReference type="Pfam" id="PF16294">
    <property type="entry name" value="RSB_motif"/>
    <property type="match status" value="1"/>
</dbReference>
<dbReference type="Proteomes" id="UP000800038">
    <property type="component" value="Unassembled WGS sequence"/>
</dbReference>
<dbReference type="PANTHER" id="PTHR47031:SF3">
    <property type="entry name" value="SAP DOMAIN-CONTAINING PROTEIN"/>
    <property type="match status" value="1"/>
</dbReference>
<dbReference type="InterPro" id="IPR032552">
    <property type="entry name" value="RSB_motif"/>
</dbReference>